<keyword evidence="10" id="KW-0175">Coiled coil</keyword>
<dbReference type="SMART" id="SM00388">
    <property type="entry name" value="HisKA"/>
    <property type="match status" value="1"/>
</dbReference>
<keyword evidence="13" id="KW-1185">Reference proteome</keyword>
<evidence type="ECO:0000256" key="10">
    <source>
        <dbReference type="SAM" id="Coils"/>
    </source>
</evidence>
<evidence type="ECO:0000256" key="1">
    <source>
        <dbReference type="ARBA" id="ARBA00000085"/>
    </source>
</evidence>
<dbReference type="CDD" id="cd00075">
    <property type="entry name" value="HATPase"/>
    <property type="match status" value="1"/>
</dbReference>
<comment type="caution">
    <text evidence="12">The sequence shown here is derived from an EMBL/GenBank/DDBJ whole genome shotgun (WGS) entry which is preliminary data.</text>
</comment>
<evidence type="ECO:0000256" key="3">
    <source>
        <dbReference type="ARBA" id="ARBA00022553"/>
    </source>
</evidence>
<dbReference type="InterPro" id="IPR005467">
    <property type="entry name" value="His_kinase_dom"/>
</dbReference>
<gene>
    <name evidence="12" type="ORF">QQ008_25365</name>
</gene>
<keyword evidence="6 12" id="KW-0418">Kinase</keyword>
<protein>
    <recommendedName>
        <fullName evidence="2">histidine kinase</fullName>
        <ecNumber evidence="2">2.7.13.3</ecNumber>
    </recommendedName>
</protein>
<dbReference type="EMBL" id="JAUJEA010000013">
    <property type="protein sequence ID" value="MDN5204745.1"/>
    <property type="molecule type" value="Genomic_DNA"/>
</dbReference>
<dbReference type="InterPro" id="IPR036890">
    <property type="entry name" value="HATPase_C_sf"/>
</dbReference>
<feature type="domain" description="Histidine kinase" evidence="11">
    <location>
        <begin position="371"/>
        <end position="583"/>
    </location>
</feature>
<evidence type="ECO:0000256" key="2">
    <source>
        <dbReference type="ARBA" id="ARBA00012438"/>
    </source>
</evidence>
<dbReference type="RefSeq" id="WP_346754768.1">
    <property type="nucleotide sequence ID" value="NZ_JAUJEA010000013.1"/>
</dbReference>
<accession>A0ABT8KVE9</accession>
<keyword evidence="3" id="KW-0597">Phosphoprotein</keyword>
<dbReference type="PROSITE" id="PS50109">
    <property type="entry name" value="HIS_KIN"/>
    <property type="match status" value="1"/>
</dbReference>
<dbReference type="PRINTS" id="PR00344">
    <property type="entry name" value="BCTRLSENSOR"/>
</dbReference>
<dbReference type="PANTHER" id="PTHR42878">
    <property type="entry name" value="TWO-COMPONENT HISTIDINE KINASE"/>
    <property type="match status" value="1"/>
</dbReference>
<dbReference type="GO" id="GO:0016301">
    <property type="term" value="F:kinase activity"/>
    <property type="evidence" value="ECO:0007669"/>
    <property type="project" value="UniProtKB-KW"/>
</dbReference>
<dbReference type="InterPro" id="IPR011990">
    <property type="entry name" value="TPR-like_helical_dom_sf"/>
</dbReference>
<dbReference type="Gene3D" id="1.10.287.130">
    <property type="match status" value="1"/>
</dbReference>
<dbReference type="PROSITE" id="PS50005">
    <property type="entry name" value="TPR"/>
    <property type="match status" value="1"/>
</dbReference>
<name>A0ABT8KVE9_9BACT</name>
<keyword evidence="8" id="KW-0902">Two-component regulatory system</keyword>
<dbReference type="Pfam" id="PF02518">
    <property type="entry name" value="HATPase_c"/>
    <property type="match status" value="1"/>
</dbReference>
<dbReference type="Pfam" id="PF13424">
    <property type="entry name" value="TPR_12"/>
    <property type="match status" value="2"/>
</dbReference>
<evidence type="ECO:0000259" key="11">
    <source>
        <dbReference type="PROSITE" id="PS50109"/>
    </source>
</evidence>
<dbReference type="SMART" id="SM00028">
    <property type="entry name" value="TPR"/>
    <property type="match status" value="6"/>
</dbReference>
<dbReference type="SUPFAM" id="SSF47384">
    <property type="entry name" value="Homodimeric domain of signal transducing histidine kinase"/>
    <property type="match status" value="1"/>
</dbReference>
<reference evidence="12" key="1">
    <citation type="submission" date="2023-06" db="EMBL/GenBank/DDBJ databases">
        <title>Genomic of Parafulvivirga corallium.</title>
        <authorList>
            <person name="Wang G."/>
        </authorList>
    </citation>
    <scope>NUCLEOTIDE SEQUENCE</scope>
    <source>
        <strain evidence="12">BMA10</strain>
    </source>
</reference>
<dbReference type="Gene3D" id="1.25.40.10">
    <property type="entry name" value="Tetratricopeptide repeat domain"/>
    <property type="match status" value="1"/>
</dbReference>
<evidence type="ECO:0000256" key="6">
    <source>
        <dbReference type="ARBA" id="ARBA00022777"/>
    </source>
</evidence>
<comment type="catalytic activity">
    <reaction evidence="1">
        <text>ATP + protein L-histidine = ADP + protein N-phospho-L-histidine.</text>
        <dbReference type="EC" id="2.7.13.3"/>
    </reaction>
</comment>
<dbReference type="Gene3D" id="3.30.565.10">
    <property type="entry name" value="Histidine kinase-like ATPase, C-terminal domain"/>
    <property type="match status" value="1"/>
</dbReference>
<dbReference type="CDD" id="cd00082">
    <property type="entry name" value="HisKA"/>
    <property type="match status" value="1"/>
</dbReference>
<keyword evidence="9" id="KW-0802">TPR repeat</keyword>
<evidence type="ECO:0000313" key="12">
    <source>
        <dbReference type="EMBL" id="MDN5204745.1"/>
    </source>
</evidence>
<feature type="coiled-coil region" evidence="10">
    <location>
        <begin position="4"/>
        <end position="36"/>
    </location>
</feature>
<dbReference type="Proteomes" id="UP001172082">
    <property type="component" value="Unassembled WGS sequence"/>
</dbReference>
<feature type="repeat" description="TPR" evidence="9">
    <location>
        <begin position="170"/>
        <end position="203"/>
    </location>
</feature>
<keyword evidence="7" id="KW-0067">ATP-binding</keyword>
<dbReference type="SUPFAM" id="SSF48452">
    <property type="entry name" value="TPR-like"/>
    <property type="match status" value="2"/>
</dbReference>
<dbReference type="InterPro" id="IPR050351">
    <property type="entry name" value="BphY/WalK/GraS-like"/>
</dbReference>
<dbReference type="InterPro" id="IPR003661">
    <property type="entry name" value="HisK_dim/P_dom"/>
</dbReference>
<keyword evidence="5" id="KW-0547">Nucleotide-binding</keyword>
<evidence type="ECO:0000256" key="7">
    <source>
        <dbReference type="ARBA" id="ARBA00022840"/>
    </source>
</evidence>
<dbReference type="InterPro" id="IPR036097">
    <property type="entry name" value="HisK_dim/P_sf"/>
</dbReference>
<dbReference type="InterPro" id="IPR003594">
    <property type="entry name" value="HATPase_dom"/>
</dbReference>
<dbReference type="EC" id="2.7.13.3" evidence="2"/>
<keyword evidence="4" id="KW-0808">Transferase</keyword>
<proteinExistence type="predicted"/>
<dbReference type="InterPro" id="IPR004358">
    <property type="entry name" value="Sig_transdc_His_kin-like_C"/>
</dbReference>
<sequence length="584" mass="67822">MQNNDTVKAEVDKLLKKAHELRIKNLSKSVELAEAALTISKKIGSKQLIAQSLNQLSLFQMIFGNYPLSKEYSDKALKIFKKLKDLKGIADTKYNIASIFYKTNRLFEGLQYLLDCLMIYRQFEDHHNEARVFKFMGVIYEYFGDESSAISAYENSIKASLKIKDTNLESNAYNPLSGIYLNRGKHKLAMQIIEKSIHLKEESEDIRGLAFALYGRGKIHTKLGNYVEAERDLVRSLEIHREMRECVGEGMSCHKLGAMFQQMKDYKNAKEYLQLALDIAEEYDIIFIQFRVSFILYEINKDEGNAEEALYYLEKYMATKESVINTHTFDVIKSYQAIAKVETLERETKLHKEKAEIIEQKNTELDYFFYRISHDLQGPIASLKGLNNLASIDIRDEVSKNYVGMYKKQVDRINNIITELINLTKMNHLEVIKQPIDFNLMVDDCYHSLTQYPNFNKIELIKSIDEHIEFCSEWPIVNTIFQNLIENSIKYSSTKEREPYLKVSVKKRKKYIKIIVEDNGMGIDPEHQEKVFDMFYRANDTIEGTGLGLYILKRAVERLSGQVKLESNLKLGSTFTVMLPFELK</sequence>
<evidence type="ECO:0000256" key="5">
    <source>
        <dbReference type="ARBA" id="ARBA00022741"/>
    </source>
</evidence>
<dbReference type="InterPro" id="IPR019734">
    <property type="entry name" value="TPR_rpt"/>
</dbReference>
<organism evidence="12 13">
    <name type="scientific">Splendidivirga corallicola</name>
    <dbReference type="NCBI Taxonomy" id="3051826"/>
    <lineage>
        <taxon>Bacteria</taxon>
        <taxon>Pseudomonadati</taxon>
        <taxon>Bacteroidota</taxon>
        <taxon>Cytophagia</taxon>
        <taxon>Cytophagales</taxon>
        <taxon>Splendidivirgaceae</taxon>
        <taxon>Splendidivirga</taxon>
    </lineage>
</organism>
<evidence type="ECO:0000256" key="4">
    <source>
        <dbReference type="ARBA" id="ARBA00022679"/>
    </source>
</evidence>
<evidence type="ECO:0000313" key="13">
    <source>
        <dbReference type="Proteomes" id="UP001172082"/>
    </source>
</evidence>
<dbReference type="SMART" id="SM00387">
    <property type="entry name" value="HATPase_c"/>
    <property type="match status" value="1"/>
</dbReference>
<evidence type="ECO:0000256" key="8">
    <source>
        <dbReference type="ARBA" id="ARBA00023012"/>
    </source>
</evidence>
<evidence type="ECO:0000256" key="9">
    <source>
        <dbReference type="PROSITE-ProRule" id="PRU00339"/>
    </source>
</evidence>
<dbReference type="SUPFAM" id="SSF55874">
    <property type="entry name" value="ATPase domain of HSP90 chaperone/DNA topoisomerase II/histidine kinase"/>
    <property type="match status" value="1"/>
</dbReference>
<dbReference type="PANTHER" id="PTHR42878:SF7">
    <property type="entry name" value="SENSOR HISTIDINE KINASE GLRK"/>
    <property type="match status" value="1"/>
</dbReference>